<gene>
    <name evidence="1" type="ORF">WKI299_LOCUS32432</name>
</gene>
<organism evidence="1 2">
    <name type="scientific">Rotaria magnacalcarata</name>
    <dbReference type="NCBI Taxonomy" id="392030"/>
    <lineage>
        <taxon>Eukaryota</taxon>
        <taxon>Metazoa</taxon>
        <taxon>Spiralia</taxon>
        <taxon>Gnathifera</taxon>
        <taxon>Rotifera</taxon>
        <taxon>Eurotatoria</taxon>
        <taxon>Bdelloidea</taxon>
        <taxon>Philodinida</taxon>
        <taxon>Philodinidae</taxon>
        <taxon>Rotaria</taxon>
    </lineage>
</organism>
<dbReference type="Proteomes" id="UP000663856">
    <property type="component" value="Unassembled WGS sequence"/>
</dbReference>
<proteinExistence type="predicted"/>
<feature type="non-terminal residue" evidence="1">
    <location>
        <position position="1"/>
    </location>
</feature>
<evidence type="ECO:0008006" key="3">
    <source>
        <dbReference type="Google" id="ProtNLM"/>
    </source>
</evidence>
<evidence type="ECO:0000313" key="2">
    <source>
        <dbReference type="Proteomes" id="UP000663856"/>
    </source>
</evidence>
<reference evidence="1" key="1">
    <citation type="submission" date="2021-02" db="EMBL/GenBank/DDBJ databases">
        <authorList>
            <person name="Nowell W R."/>
        </authorList>
    </citation>
    <scope>NUCLEOTIDE SEQUENCE</scope>
</reference>
<evidence type="ECO:0000313" key="1">
    <source>
        <dbReference type="EMBL" id="CAF2163392.1"/>
    </source>
</evidence>
<protein>
    <recommendedName>
        <fullName evidence="3">C2H2-type domain-containing protein</fullName>
    </recommendedName>
</protein>
<sequence length="133" mass="15288">LCVAELNDKDGRFVDLLQRLILNNIVPAINMVYDYACPSVQNELAKRICPVCFLYHASMATMTRHKRLHNSKYLVKQQIILETKKHIQVLDHYDSDGEDNNKDETLAPNVNVNLDAPLIQNIFDFLASDFLEI</sequence>
<name>A0A816YPI8_9BILA</name>
<dbReference type="AlphaFoldDB" id="A0A816YPI8"/>
<comment type="caution">
    <text evidence="1">The sequence shown here is derived from an EMBL/GenBank/DDBJ whole genome shotgun (WGS) entry which is preliminary data.</text>
</comment>
<accession>A0A816YPI8</accession>
<dbReference type="EMBL" id="CAJNRF010014971">
    <property type="protein sequence ID" value="CAF2163392.1"/>
    <property type="molecule type" value="Genomic_DNA"/>
</dbReference>